<accession>A0A167MI92</accession>
<evidence type="ECO:0000313" key="2">
    <source>
        <dbReference type="EMBL" id="OAA54391.1"/>
    </source>
</evidence>
<comment type="caution">
    <text evidence="2">The sequence shown here is derived from an EMBL/GenBank/DDBJ whole genome shotgun (WGS) entry which is preliminary data.</text>
</comment>
<dbReference type="GeneID" id="30024611"/>
<dbReference type="Proteomes" id="UP000076744">
    <property type="component" value="Unassembled WGS sequence"/>
</dbReference>
<name>A0A167MI92_CORFA</name>
<protein>
    <submittedName>
        <fullName evidence="2">Uncharacterized protein</fullName>
    </submittedName>
</protein>
<evidence type="ECO:0000313" key="3">
    <source>
        <dbReference type="Proteomes" id="UP000076744"/>
    </source>
</evidence>
<gene>
    <name evidence="2" type="ORF">ISF_08319</name>
</gene>
<feature type="region of interest" description="Disordered" evidence="1">
    <location>
        <begin position="266"/>
        <end position="288"/>
    </location>
</feature>
<organism evidence="2 3">
    <name type="scientific">Cordyceps fumosorosea (strain ARSEF 2679)</name>
    <name type="common">Isaria fumosorosea</name>
    <dbReference type="NCBI Taxonomy" id="1081104"/>
    <lineage>
        <taxon>Eukaryota</taxon>
        <taxon>Fungi</taxon>
        <taxon>Dikarya</taxon>
        <taxon>Ascomycota</taxon>
        <taxon>Pezizomycotina</taxon>
        <taxon>Sordariomycetes</taxon>
        <taxon>Hypocreomycetidae</taxon>
        <taxon>Hypocreales</taxon>
        <taxon>Cordycipitaceae</taxon>
        <taxon>Cordyceps</taxon>
    </lineage>
</organism>
<dbReference type="EMBL" id="AZHB01000029">
    <property type="protein sequence ID" value="OAA54391.1"/>
    <property type="molecule type" value="Genomic_DNA"/>
</dbReference>
<proteinExistence type="predicted"/>
<dbReference type="AlphaFoldDB" id="A0A167MI92"/>
<feature type="compositionally biased region" description="Low complexity" evidence="1">
    <location>
        <begin position="277"/>
        <end position="288"/>
    </location>
</feature>
<sequence length="288" mass="33292">MCDNRAALREVLEQPPVNPGWNFAAAESRMKAEFHWSGHTTLKSDEVDKTHELHGLWEETRSHLDKVFLQPETEANRRLDLKKMQDLYQHIWARGRAAAEAYHARGDYKAQLPLKSEVLTLRFALPPHQANSHVTYAVNMLAACHAMWLFQVADTDPAAAAATRDAAQRAQRERAAIGRIYQTSREMYEVLELNLRLWMDNKAEVEHHLRRLQARRRQANGGWGYESEEMLFDLAHVENSIEDTLEMMQAAQNRFEEAQKNWWDARQEERLLEGSEPEPASAPEDGRL</sequence>
<dbReference type="RefSeq" id="XP_018700819.1">
    <property type="nucleotide sequence ID" value="XM_018851922.1"/>
</dbReference>
<reference evidence="2 3" key="1">
    <citation type="journal article" date="2016" name="Genome Biol. Evol.">
        <title>Divergent and convergent evolution of fungal pathogenicity.</title>
        <authorList>
            <person name="Shang Y."/>
            <person name="Xiao G."/>
            <person name="Zheng P."/>
            <person name="Cen K."/>
            <person name="Zhan S."/>
            <person name="Wang C."/>
        </authorList>
    </citation>
    <scope>NUCLEOTIDE SEQUENCE [LARGE SCALE GENOMIC DNA]</scope>
    <source>
        <strain evidence="2 3">ARSEF 2679</strain>
    </source>
</reference>
<evidence type="ECO:0000256" key="1">
    <source>
        <dbReference type="SAM" id="MobiDB-lite"/>
    </source>
</evidence>
<dbReference type="OrthoDB" id="4865726at2759"/>
<keyword evidence="3" id="KW-1185">Reference proteome</keyword>